<comment type="caution">
    <text evidence="1">The sequence shown here is derived from an EMBL/GenBank/DDBJ whole genome shotgun (WGS) entry which is preliminary data.</text>
</comment>
<reference evidence="1 2" key="1">
    <citation type="journal article" date="2021" name="ISME Commun">
        <title>Automated analysis of genomic sequences facilitates high-throughput and comprehensive description of bacteria.</title>
        <authorList>
            <person name="Hitch T.C.A."/>
        </authorList>
    </citation>
    <scope>NUCLEOTIDE SEQUENCE [LARGE SCALE GENOMIC DNA]</scope>
    <source>
        <strain evidence="1 2">Sanger_29</strain>
    </source>
</reference>
<name>A0ABT2SLB4_9FIRM</name>
<dbReference type="RefSeq" id="WP_262654619.1">
    <property type="nucleotide sequence ID" value="NZ_JAOQKE010000007.1"/>
</dbReference>
<dbReference type="InterPro" id="IPR024538">
    <property type="entry name" value="DUF3878"/>
</dbReference>
<organism evidence="1 2">
    <name type="scientific">Muricoprocola aceti</name>
    <dbReference type="NCBI Taxonomy" id="2981772"/>
    <lineage>
        <taxon>Bacteria</taxon>
        <taxon>Bacillati</taxon>
        <taxon>Bacillota</taxon>
        <taxon>Clostridia</taxon>
        <taxon>Lachnospirales</taxon>
        <taxon>Lachnospiraceae</taxon>
        <taxon>Muricoprocola</taxon>
    </lineage>
</organism>
<protein>
    <submittedName>
        <fullName evidence="1">DUF3878 family protein</fullName>
    </submittedName>
</protein>
<accession>A0ABT2SLB4</accession>
<dbReference type="Pfam" id="PF12994">
    <property type="entry name" value="DUF3878"/>
    <property type="match status" value="1"/>
</dbReference>
<dbReference type="EMBL" id="JAOQKE010000007">
    <property type="protein sequence ID" value="MCU6725289.1"/>
    <property type="molecule type" value="Genomic_DNA"/>
</dbReference>
<evidence type="ECO:0000313" key="1">
    <source>
        <dbReference type="EMBL" id="MCU6725289.1"/>
    </source>
</evidence>
<proteinExistence type="predicted"/>
<keyword evidence="2" id="KW-1185">Reference proteome</keyword>
<evidence type="ECO:0000313" key="2">
    <source>
        <dbReference type="Proteomes" id="UP001652338"/>
    </source>
</evidence>
<gene>
    <name evidence="1" type="ORF">OCV47_07995</name>
</gene>
<sequence length="336" mass="38857">MDLSIDCLLPPDNEFQKLDLLLSQGSFELVNYQPDQKVQDLKLVYLMNDAAESFLVFQKARLTGEYLPDFDGDLSASLSEDEHGYVLVLHQDSTVCTLFFQNLTLETHLFDYGKTGHFWVTEYEYLRQLEYRIAILHDKLEYLGTDYCSEAEQQLAVLAAFPPLNYNCYPAVPDKYLVPKYPRWFVSQAAIAVMYRLALEAGDSALVRWLDLYQRFPIRLLARHIARMLHQTAHAGIIDLLTEKLADAASAYPERIFSESMQAQIRELYQQAEKRQTELLSQGIQSDILKEEPFQYTEDTLIYKVHLMIWKKKGISRIVEIETFTSENADKLSVPV</sequence>
<dbReference type="Proteomes" id="UP001652338">
    <property type="component" value="Unassembled WGS sequence"/>
</dbReference>